<organism evidence="1 2">
    <name type="scientific">Hebeloma cylindrosporum</name>
    <dbReference type="NCBI Taxonomy" id="76867"/>
    <lineage>
        <taxon>Eukaryota</taxon>
        <taxon>Fungi</taxon>
        <taxon>Dikarya</taxon>
        <taxon>Basidiomycota</taxon>
        <taxon>Agaricomycotina</taxon>
        <taxon>Agaricomycetes</taxon>
        <taxon>Agaricomycetidae</taxon>
        <taxon>Agaricales</taxon>
        <taxon>Agaricineae</taxon>
        <taxon>Hymenogastraceae</taxon>
        <taxon>Hebeloma</taxon>
    </lineage>
</organism>
<reference evidence="1 2" key="1">
    <citation type="submission" date="2014-04" db="EMBL/GenBank/DDBJ databases">
        <authorList>
            <consortium name="DOE Joint Genome Institute"/>
            <person name="Kuo A."/>
            <person name="Gay G."/>
            <person name="Dore J."/>
            <person name="Kohler A."/>
            <person name="Nagy L.G."/>
            <person name="Floudas D."/>
            <person name="Copeland A."/>
            <person name="Barry K.W."/>
            <person name="Cichocki N."/>
            <person name="Veneault-Fourrey C."/>
            <person name="LaButti K."/>
            <person name="Lindquist E.A."/>
            <person name="Lipzen A."/>
            <person name="Lundell T."/>
            <person name="Morin E."/>
            <person name="Murat C."/>
            <person name="Sun H."/>
            <person name="Tunlid A."/>
            <person name="Henrissat B."/>
            <person name="Grigoriev I.V."/>
            <person name="Hibbett D.S."/>
            <person name="Martin F."/>
            <person name="Nordberg H.P."/>
            <person name="Cantor M.N."/>
            <person name="Hua S.X."/>
        </authorList>
    </citation>
    <scope>NUCLEOTIDE SEQUENCE [LARGE SCALE GENOMIC DNA]</scope>
    <source>
        <strain evidence="2">h7</strain>
    </source>
</reference>
<dbReference type="InterPro" id="IPR032675">
    <property type="entry name" value="LRR_dom_sf"/>
</dbReference>
<accession>A0A0C2Y707</accession>
<dbReference type="AlphaFoldDB" id="A0A0C2Y707"/>
<keyword evidence="2" id="KW-1185">Reference proteome</keyword>
<sequence length="262" mass="30162">MGVQQIVDIPIELEREIFEIAAYDDPQFAPRLMLVARRVHDWIRLILFSVLRLSCARPAPLPLFDQESTKRLSLNFHCLKQSAPHIRHLLVQNLPVEEIAEILKYCARIENLALWILRGVFTPLIPTIANLRLRQLSFDPSCFFISYDEDIPIPFNQPMFHYITHLEIINVTQSWTKWKELSTIPYLSHLTLAGVVGKELIDNVLEECKWLKRLVIYSYAGIGASDPVGQLIEGNPRVVALLPGKDPAGQWERCARRKSEFL</sequence>
<dbReference type="OrthoDB" id="3061721at2759"/>
<name>A0A0C2Y707_HEBCY</name>
<proteinExistence type="predicted"/>
<evidence type="ECO:0000313" key="1">
    <source>
        <dbReference type="EMBL" id="KIM45598.1"/>
    </source>
</evidence>
<protein>
    <recommendedName>
        <fullName evidence="3">F-box domain-containing protein</fullName>
    </recommendedName>
</protein>
<evidence type="ECO:0000313" key="2">
    <source>
        <dbReference type="Proteomes" id="UP000053424"/>
    </source>
</evidence>
<dbReference type="SUPFAM" id="SSF52047">
    <property type="entry name" value="RNI-like"/>
    <property type="match status" value="1"/>
</dbReference>
<dbReference type="Gene3D" id="3.80.10.10">
    <property type="entry name" value="Ribonuclease Inhibitor"/>
    <property type="match status" value="1"/>
</dbReference>
<reference evidence="2" key="2">
    <citation type="submission" date="2015-01" db="EMBL/GenBank/DDBJ databases">
        <title>Evolutionary Origins and Diversification of the Mycorrhizal Mutualists.</title>
        <authorList>
            <consortium name="DOE Joint Genome Institute"/>
            <consortium name="Mycorrhizal Genomics Consortium"/>
            <person name="Kohler A."/>
            <person name="Kuo A."/>
            <person name="Nagy L.G."/>
            <person name="Floudas D."/>
            <person name="Copeland A."/>
            <person name="Barry K.W."/>
            <person name="Cichocki N."/>
            <person name="Veneault-Fourrey C."/>
            <person name="LaButti K."/>
            <person name="Lindquist E.A."/>
            <person name="Lipzen A."/>
            <person name="Lundell T."/>
            <person name="Morin E."/>
            <person name="Murat C."/>
            <person name="Riley R."/>
            <person name="Ohm R."/>
            <person name="Sun H."/>
            <person name="Tunlid A."/>
            <person name="Henrissat B."/>
            <person name="Grigoriev I.V."/>
            <person name="Hibbett D.S."/>
            <person name="Martin F."/>
        </authorList>
    </citation>
    <scope>NUCLEOTIDE SEQUENCE [LARGE SCALE GENOMIC DNA]</scope>
    <source>
        <strain evidence="2">h7</strain>
    </source>
</reference>
<dbReference type="Proteomes" id="UP000053424">
    <property type="component" value="Unassembled WGS sequence"/>
</dbReference>
<gene>
    <name evidence="1" type="ORF">M413DRAFT_24770</name>
</gene>
<dbReference type="HOGENOM" id="CLU_051720_0_1_1"/>
<dbReference type="EMBL" id="KN831772">
    <property type="protein sequence ID" value="KIM45598.1"/>
    <property type="molecule type" value="Genomic_DNA"/>
</dbReference>
<evidence type="ECO:0008006" key="3">
    <source>
        <dbReference type="Google" id="ProtNLM"/>
    </source>
</evidence>